<protein>
    <recommendedName>
        <fullName evidence="4">DUF885 domain-containing protein</fullName>
    </recommendedName>
</protein>
<proteinExistence type="predicted"/>
<dbReference type="EMBL" id="BMOV01000014">
    <property type="protein sequence ID" value="GGO17028.1"/>
    <property type="molecule type" value="Genomic_DNA"/>
</dbReference>
<dbReference type="RefSeq" id="WP_229773756.1">
    <property type="nucleotide sequence ID" value="NZ_BMOV01000014.1"/>
</dbReference>
<keyword evidence="1" id="KW-0732">Signal</keyword>
<dbReference type="PANTHER" id="PTHR33361:SF2">
    <property type="entry name" value="DUF885 DOMAIN-CONTAINING PROTEIN"/>
    <property type="match status" value="1"/>
</dbReference>
<evidence type="ECO:0000313" key="2">
    <source>
        <dbReference type="EMBL" id="GGO17028.1"/>
    </source>
</evidence>
<dbReference type="Proteomes" id="UP000602381">
    <property type="component" value="Unassembled WGS sequence"/>
</dbReference>
<feature type="signal peptide" evidence="1">
    <location>
        <begin position="1"/>
        <end position="19"/>
    </location>
</feature>
<comment type="caution">
    <text evidence="2">The sequence shown here is derived from an EMBL/GenBank/DDBJ whole genome shotgun (WGS) entry which is preliminary data.</text>
</comment>
<feature type="chain" id="PRO_5046303118" description="DUF885 domain-containing protein" evidence="1">
    <location>
        <begin position="20"/>
        <end position="607"/>
    </location>
</feature>
<evidence type="ECO:0008006" key="4">
    <source>
        <dbReference type="Google" id="ProtNLM"/>
    </source>
</evidence>
<evidence type="ECO:0000313" key="3">
    <source>
        <dbReference type="Proteomes" id="UP000602381"/>
    </source>
</evidence>
<gene>
    <name evidence="2" type="ORF">GCM10007972_26770</name>
</gene>
<organism evidence="2 3">
    <name type="scientific">Iodidimonas muriae</name>
    <dbReference type="NCBI Taxonomy" id="261467"/>
    <lineage>
        <taxon>Bacteria</taxon>
        <taxon>Pseudomonadati</taxon>
        <taxon>Pseudomonadota</taxon>
        <taxon>Alphaproteobacteria</taxon>
        <taxon>Iodidimonadales</taxon>
        <taxon>Iodidimonadaceae</taxon>
        <taxon>Iodidimonas</taxon>
    </lineage>
</organism>
<name>A0ABQ2LGI3_9PROT</name>
<sequence>MFRLCALIAVFLLPISALAHSPDQDKDAAGMAPDAALEKLFADEWQARMDRHPFWASQRGLRDYDALVPDASAEAQQRFQREDQAFLERLSVIDRAGLTVSDRLNADLFGAVLEERLAERAYEPWRIPFVSDSGFHTSATMAIEAIPFKTIKHYEDYLARLSKLDGYVAQNIANMRAGLETGFTMPRAILEKVAPSFKALAVDRAVDSAFYAPFDTMPESIPETDRARLQKAAMDVLNQRLLPAWRGLYAFFTEDYMPAARDTLGVTSLPDGDAYYAMLIRQYTTLDLSAQEIHRIGLSEVARIKSEMEAIIDGLGFEGSFADFLEFLRTDPQFYAKTGQELLNRAAWIAKQADEKLPAFFKTLPRMPYGVRAVPDAIAPNYTTGRYWGPVDGVRGGLYMVNTHALDKRPLYSLPSLTLHEAVPGHHLQIALAREIKDVPEFRRAMYVTAFGEGWGLYTEKLGVEMGIYETPYEQFGRLTYEMWRAGRLVVDTGIHAMGWSRDEAVAFFTENSALSLHNINTEVDRYISWPGQALGYKMGELKLLELRARAEKALGDRFDIRAFHDAVLENGSLPLPILEQMIDRYIERETAATQTGSGAAASLRSQ</sequence>
<evidence type="ECO:0000256" key="1">
    <source>
        <dbReference type="SAM" id="SignalP"/>
    </source>
</evidence>
<reference evidence="3" key="1">
    <citation type="journal article" date="2019" name="Int. J. Syst. Evol. Microbiol.">
        <title>The Global Catalogue of Microorganisms (GCM) 10K type strain sequencing project: providing services to taxonomists for standard genome sequencing and annotation.</title>
        <authorList>
            <consortium name="The Broad Institute Genomics Platform"/>
            <consortium name="The Broad Institute Genome Sequencing Center for Infectious Disease"/>
            <person name="Wu L."/>
            <person name="Ma J."/>
        </authorList>
    </citation>
    <scope>NUCLEOTIDE SEQUENCE [LARGE SCALE GENOMIC DNA]</scope>
    <source>
        <strain evidence="3">JCM 17843</strain>
    </source>
</reference>
<accession>A0ABQ2LGI3</accession>
<keyword evidence="3" id="KW-1185">Reference proteome</keyword>
<dbReference type="Pfam" id="PF05960">
    <property type="entry name" value="DUF885"/>
    <property type="match status" value="1"/>
</dbReference>
<dbReference type="PANTHER" id="PTHR33361">
    <property type="entry name" value="GLR0591 PROTEIN"/>
    <property type="match status" value="1"/>
</dbReference>
<dbReference type="InterPro" id="IPR010281">
    <property type="entry name" value="DUF885"/>
</dbReference>